<dbReference type="InterPro" id="IPR013096">
    <property type="entry name" value="Cupin_2"/>
</dbReference>
<dbReference type="PANTHER" id="PTHR36440:SF1">
    <property type="entry name" value="PUTATIVE (AFU_ORTHOLOGUE AFUA_8G07350)-RELATED"/>
    <property type="match status" value="1"/>
</dbReference>
<dbReference type="STRING" id="388408.LAX5112_04484"/>
<keyword evidence="3" id="KW-1185">Reference proteome</keyword>
<dbReference type="InterPro" id="IPR014710">
    <property type="entry name" value="RmlC-like_jellyroll"/>
</dbReference>
<dbReference type="EMBL" id="CXWD01000024">
    <property type="protein sequence ID" value="CTQ76143.1"/>
    <property type="molecule type" value="Genomic_DNA"/>
</dbReference>
<feature type="domain" description="Cupin type-2" evidence="1">
    <location>
        <begin position="45"/>
        <end position="108"/>
    </location>
</feature>
<evidence type="ECO:0000259" key="1">
    <source>
        <dbReference type="Pfam" id="PF07883"/>
    </source>
</evidence>
<reference evidence="3" key="1">
    <citation type="submission" date="2015-07" db="EMBL/GenBank/DDBJ databases">
        <authorList>
            <person name="Rodrigo-Torres Lidia"/>
            <person name="Arahal R.David."/>
        </authorList>
    </citation>
    <scope>NUCLEOTIDE SEQUENCE [LARGE SCALE GENOMIC DNA]</scope>
    <source>
        <strain evidence="3">CECT 5112</strain>
    </source>
</reference>
<evidence type="ECO:0000313" key="2">
    <source>
        <dbReference type="EMBL" id="CTQ76143.1"/>
    </source>
</evidence>
<dbReference type="Gene3D" id="2.60.120.10">
    <property type="entry name" value="Jelly Rolls"/>
    <property type="match status" value="1"/>
</dbReference>
<dbReference type="InterPro" id="IPR011051">
    <property type="entry name" value="RmlC_Cupin_sf"/>
</dbReference>
<proteinExistence type="predicted"/>
<evidence type="ECO:0000313" key="3">
    <source>
        <dbReference type="Proteomes" id="UP000053235"/>
    </source>
</evidence>
<sequence>MAYSFLHSTSGDPELKVPEIGLGLKVRMEPSMSNGAMTIIETENAPGFGPPLHRHKETEIFRVLEGRYLYEMDGHRFYAEEGDLVTIPGGAIHAFRNETDKPARQLIIICPGLDATGFFSGLADVMKGGHADTAALNVFSKKWDIEFLGPPIS</sequence>
<protein>
    <recommendedName>
        <fullName evidence="1">Cupin type-2 domain-containing protein</fullName>
    </recommendedName>
</protein>
<dbReference type="Pfam" id="PF07883">
    <property type="entry name" value="Cupin_2"/>
    <property type="match status" value="1"/>
</dbReference>
<dbReference type="OrthoDB" id="6058at2"/>
<dbReference type="InterPro" id="IPR053146">
    <property type="entry name" value="QDO-like"/>
</dbReference>
<dbReference type="PANTHER" id="PTHR36440">
    <property type="entry name" value="PUTATIVE (AFU_ORTHOLOGUE AFUA_8G07350)-RELATED"/>
    <property type="match status" value="1"/>
</dbReference>
<dbReference type="SUPFAM" id="SSF51182">
    <property type="entry name" value="RmlC-like cupins"/>
    <property type="match status" value="1"/>
</dbReference>
<name>A0A0M7AQS1_9HYPH</name>
<dbReference type="RefSeq" id="WP_055673681.1">
    <property type="nucleotide sequence ID" value="NZ_CXWD01000024.1"/>
</dbReference>
<organism evidence="2 3">
    <name type="scientific">Roseibium alexandrii</name>
    <dbReference type="NCBI Taxonomy" id="388408"/>
    <lineage>
        <taxon>Bacteria</taxon>
        <taxon>Pseudomonadati</taxon>
        <taxon>Pseudomonadota</taxon>
        <taxon>Alphaproteobacteria</taxon>
        <taxon>Hyphomicrobiales</taxon>
        <taxon>Stappiaceae</taxon>
        <taxon>Roseibium</taxon>
    </lineage>
</organism>
<gene>
    <name evidence="2" type="ORF">LAX5112_04484</name>
</gene>
<dbReference type="Proteomes" id="UP000053235">
    <property type="component" value="Unassembled WGS sequence"/>
</dbReference>
<accession>A0A0M7AQS1</accession>
<dbReference type="AlphaFoldDB" id="A0A0M7AQS1"/>